<protein>
    <recommendedName>
        <fullName evidence="1">HTH cro/C1-type domain-containing protein</fullName>
    </recommendedName>
</protein>
<dbReference type="SMART" id="SM00530">
    <property type="entry name" value="HTH_XRE"/>
    <property type="match status" value="1"/>
</dbReference>
<organism evidence="2">
    <name type="scientific">hydrothermal vent metagenome</name>
    <dbReference type="NCBI Taxonomy" id="652676"/>
    <lineage>
        <taxon>unclassified sequences</taxon>
        <taxon>metagenomes</taxon>
        <taxon>ecological metagenomes</taxon>
    </lineage>
</organism>
<accession>A0A3B0Y2L9</accession>
<dbReference type="SUPFAM" id="SSF47413">
    <property type="entry name" value="lambda repressor-like DNA-binding domains"/>
    <property type="match status" value="1"/>
</dbReference>
<proteinExistence type="predicted"/>
<evidence type="ECO:0000313" key="2">
    <source>
        <dbReference type="EMBL" id="VAW74935.1"/>
    </source>
</evidence>
<feature type="domain" description="HTH cro/C1-type" evidence="1">
    <location>
        <begin position="19"/>
        <end position="72"/>
    </location>
</feature>
<gene>
    <name evidence="2" type="ORF">MNBD_GAMMA12-2465</name>
</gene>
<dbReference type="AlphaFoldDB" id="A0A3B0Y2L9"/>
<name>A0A3B0Y2L9_9ZZZZ</name>
<dbReference type="PROSITE" id="PS50943">
    <property type="entry name" value="HTH_CROC1"/>
    <property type="match status" value="1"/>
</dbReference>
<dbReference type="InterPro" id="IPR001387">
    <property type="entry name" value="Cro/C1-type_HTH"/>
</dbReference>
<dbReference type="EMBL" id="UOFL01000072">
    <property type="protein sequence ID" value="VAW74935.1"/>
    <property type="molecule type" value="Genomic_DNA"/>
</dbReference>
<evidence type="ECO:0000259" key="1">
    <source>
        <dbReference type="PROSITE" id="PS50943"/>
    </source>
</evidence>
<dbReference type="Gene3D" id="1.10.260.40">
    <property type="entry name" value="lambda repressor-like DNA-binding domains"/>
    <property type="match status" value="1"/>
</dbReference>
<reference evidence="2" key="1">
    <citation type="submission" date="2018-06" db="EMBL/GenBank/DDBJ databases">
        <authorList>
            <person name="Zhirakovskaya E."/>
        </authorList>
    </citation>
    <scope>NUCLEOTIDE SEQUENCE</scope>
</reference>
<sequence>MLNLEQTEQELLKTLGARLKSARKAQKATQSEFGDYIGITRQTYSKMEHGDPNIDVGYWIKVCAILDELKAWDCVLAKKVVEPISFQPSIAQVCQY</sequence>
<dbReference type="InterPro" id="IPR010982">
    <property type="entry name" value="Lambda_DNA-bd_dom_sf"/>
</dbReference>
<dbReference type="Pfam" id="PF01381">
    <property type="entry name" value="HTH_3"/>
    <property type="match status" value="1"/>
</dbReference>
<dbReference type="GO" id="GO:0003677">
    <property type="term" value="F:DNA binding"/>
    <property type="evidence" value="ECO:0007669"/>
    <property type="project" value="InterPro"/>
</dbReference>
<dbReference type="CDD" id="cd00093">
    <property type="entry name" value="HTH_XRE"/>
    <property type="match status" value="1"/>
</dbReference>